<gene>
    <name evidence="2" type="ORF">CLOSTMETH_01647</name>
</gene>
<keyword evidence="1" id="KW-0812">Transmembrane</keyword>
<dbReference type="InterPro" id="IPR010898">
    <property type="entry name" value="Hpre_diP_synth_I"/>
</dbReference>
<evidence type="ECO:0000256" key="1">
    <source>
        <dbReference type="SAM" id="Phobius"/>
    </source>
</evidence>
<dbReference type="Proteomes" id="UP000003340">
    <property type="component" value="Unassembled WGS sequence"/>
</dbReference>
<dbReference type="InterPro" id="IPR014535">
    <property type="entry name" value="Hpre_diP_synt_I"/>
</dbReference>
<dbReference type="STRING" id="537013.CLOSTMETH_01647"/>
<keyword evidence="1" id="KW-0472">Membrane</keyword>
<feature type="transmembrane region" description="Helical" evidence="1">
    <location>
        <begin position="76"/>
        <end position="99"/>
    </location>
</feature>
<dbReference type="AlphaFoldDB" id="C0ECS6"/>
<keyword evidence="3" id="KW-1185">Reference proteome</keyword>
<accession>C0ECS6</accession>
<dbReference type="PIRSF" id="PIRSF027391">
    <property type="entry name" value="Hpre_diP_synt_I"/>
    <property type="match status" value="1"/>
</dbReference>
<dbReference type="EMBL" id="ACEC01000057">
    <property type="protein sequence ID" value="EEG30720.1"/>
    <property type="molecule type" value="Genomic_DNA"/>
</dbReference>
<proteinExistence type="predicted"/>
<protein>
    <submittedName>
        <fullName evidence="2">Heptaprenyl diphosphate synthase component I</fullName>
    </submittedName>
</protein>
<evidence type="ECO:0000313" key="3">
    <source>
        <dbReference type="Proteomes" id="UP000003340"/>
    </source>
</evidence>
<dbReference type="eggNOG" id="COG4769">
    <property type="taxonomic scope" value="Bacteria"/>
</dbReference>
<reference evidence="2 3" key="2">
    <citation type="submission" date="2009-02" db="EMBL/GenBank/DDBJ databases">
        <title>Draft genome sequence of Clostridium methylpentosum (DSM 5476).</title>
        <authorList>
            <person name="Sudarsanam P."/>
            <person name="Ley R."/>
            <person name="Guruge J."/>
            <person name="Turnbaugh P.J."/>
            <person name="Mahowald M."/>
            <person name="Liep D."/>
            <person name="Gordon J."/>
        </authorList>
    </citation>
    <scope>NUCLEOTIDE SEQUENCE [LARGE SCALE GENOMIC DNA]</scope>
    <source>
        <strain evidence="2 3">DSM 5476</strain>
    </source>
</reference>
<feature type="transmembrane region" description="Helical" evidence="1">
    <location>
        <begin position="136"/>
        <end position="159"/>
    </location>
</feature>
<comment type="caution">
    <text evidence="2">The sequence shown here is derived from an EMBL/GenBank/DDBJ whole genome shotgun (WGS) entry which is preliminary data.</text>
</comment>
<evidence type="ECO:0000313" key="2">
    <source>
        <dbReference type="EMBL" id="EEG30720.1"/>
    </source>
</evidence>
<sequence>MKTNVRTVTNLGLLFALSVVLSLVEGLVPPLVPSVPGIKLGLANIVTMYCLFYAGWRSACLVTLLKSGFVFLTRGFTAFLMSFAGGLCAVGIMLLLLSFKRLKPSYQMVSVCGAVFHNIGQLGAASLLLGTLVFGYLPVLLLAGIVMGLITGTLLRIVLPALKRFPDLQKRGKIIDILLFFVLI</sequence>
<dbReference type="Gene3D" id="1.10.1760.20">
    <property type="match status" value="1"/>
</dbReference>
<name>C0ECS6_9FIRM</name>
<dbReference type="Pfam" id="PF07456">
    <property type="entry name" value="Hpre_diP_synt_I"/>
    <property type="match status" value="1"/>
</dbReference>
<reference evidence="2 3" key="1">
    <citation type="submission" date="2009-01" db="EMBL/GenBank/DDBJ databases">
        <authorList>
            <person name="Fulton L."/>
            <person name="Clifton S."/>
            <person name="Fulton B."/>
            <person name="Xu J."/>
            <person name="Minx P."/>
            <person name="Pepin K.H."/>
            <person name="Johnson M."/>
            <person name="Bhonagiri V."/>
            <person name="Nash W.E."/>
            <person name="Mardis E.R."/>
            <person name="Wilson R.K."/>
        </authorList>
    </citation>
    <scope>NUCLEOTIDE SEQUENCE [LARGE SCALE GENOMIC DNA]</scope>
    <source>
        <strain evidence="2 3">DSM 5476</strain>
    </source>
</reference>
<organism evidence="2 3">
    <name type="scientific">[Clostridium] methylpentosum DSM 5476</name>
    <dbReference type="NCBI Taxonomy" id="537013"/>
    <lineage>
        <taxon>Bacteria</taxon>
        <taxon>Bacillati</taxon>
        <taxon>Bacillota</taxon>
        <taxon>Clostridia</taxon>
        <taxon>Eubacteriales</taxon>
        <taxon>Oscillospiraceae</taxon>
        <taxon>Oscillospiraceae incertae sedis</taxon>
    </lineage>
</organism>
<dbReference type="HOGENOM" id="CLU_108933_1_0_9"/>
<feature type="transmembrane region" description="Helical" evidence="1">
    <location>
        <begin position="42"/>
        <end position="64"/>
    </location>
</feature>
<keyword evidence="1" id="KW-1133">Transmembrane helix</keyword>